<proteinExistence type="predicted"/>
<feature type="region of interest" description="Disordered" evidence="1">
    <location>
        <begin position="61"/>
        <end position="116"/>
    </location>
</feature>
<gene>
    <name evidence="3" type="ORF">HC031_23065</name>
</gene>
<evidence type="ECO:0000313" key="3">
    <source>
        <dbReference type="EMBL" id="NJC72575.1"/>
    </source>
</evidence>
<name>A0ABX0Y595_9ACTN</name>
<comment type="caution">
    <text evidence="3">The sequence shown here is derived from an EMBL/GenBank/DDBJ whole genome shotgun (WGS) entry which is preliminary data.</text>
</comment>
<evidence type="ECO:0000256" key="1">
    <source>
        <dbReference type="SAM" id="MobiDB-lite"/>
    </source>
</evidence>
<dbReference type="Proteomes" id="UP000722989">
    <property type="component" value="Unassembled WGS sequence"/>
</dbReference>
<feature type="signal peptide" evidence="2">
    <location>
        <begin position="1"/>
        <end position="22"/>
    </location>
</feature>
<evidence type="ECO:0000256" key="2">
    <source>
        <dbReference type="SAM" id="SignalP"/>
    </source>
</evidence>
<feature type="chain" id="PRO_5047072099" description="PASTA domain-containing protein" evidence="2">
    <location>
        <begin position="23"/>
        <end position="116"/>
    </location>
</feature>
<accession>A0ABX0Y595</accession>
<keyword evidence="2" id="KW-0732">Signal</keyword>
<feature type="compositionally biased region" description="Polar residues" evidence="1">
    <location>
        <begin position="85"/>
        <end position="97"/>
    </location>
</feature>
<evidence type="ECO:0000313" key="4">
    <source>
        <dbReference type="Proteomes" id="UP000722989"/>
    </source>
</evidence>
<sequence length="116" mass="11678">MIRARSCFGAAALPLPMSLLTAAPRAARASPANDLDGADLDRAETNGVDLFGVVTAKAAGPRRPARCRHSGDSGTGHPPGAIVTISCSADGSATTGRRGTPPLWDRRSDGPVAGGC</sequence>
<organism evidence="3 4">
    <name type="scientific">Planosporangium thailandense</name>
    <dbReference type="NCBI Taxonomy" id="765197"/>
    <lineage>
        <taxon>Bacteria</taxon>
        <taxon>Bacillati</taxon>
        <taxon>Actinomycetota</taxon>
        <taxon>Actinomycetes</taxon>
        <taxon>Micromonosporales</taxon>
        <taxon>Micromonosporaceae</taxon>
        <taxon>Planosporangium</taxon>
    </lineage>
</organism>
<keyword evidence="4" id="KW-1185">Reference proteome</keyword>
<reference evidence="3 4" key="1">
    <citation type="submission" date="2020-03" db="EMBL/GenBank/DDBJ databases">
        <title>WGS of the type strain of Planosporangium spp.</title>
        <authorList>
            <person name="Thawai C."/>
        </authorList>
    </citation>
    <scope>NUCLEOTIDE SEQUENCE [LARGE SCALE GENOMIC DNA]</scope>
    <source>
        <strain evidence="3 4">TBRC 5610</strain>
    </source>
</reference>
<dbReference type="EMBL" id="JAATVY010000019">
    <property type="protein sequence ID" value="NJC72575.1"/>
    <property type="molecule type" value="Genomic_DNA"/>
</dbReference>
<dbReference type="RefSeq" id="WP_167927470.1">
    <property type="nucleotide sequence ID" value="NZ_JAATVY010000019.1"/>
</dbReference>
<protein>
    <recommendedName>
        <fullName evidence="5">PASTA domain-containing protein</fullName>
    </recommendedName>
</protein>
<evidence type="ECO:0008006" key="5">
    <source>
        <dbReference type="Google" id="ProtNLM"/>
    </source>
</evidence>